<comment type="caution">
    <text evidence="3">The sequence shown here is derived from an EMBL/GenBank/DDBJ whole genome shotgun (WGS) entry which is preliminary data.</text>
</comment>
<dbReference type="Pfam" id="PF10112">
    <property type="entry name" value="Halogen_Hydrol"/>
    <property type="match status" value="1"/>
</dbReference>
<feature type="transmembrane region" description="Helical" evidence="2">
    <location>
        <begin position="7"/>
        <end position="25"/>
    </location>
</feature>
<dbReference type="Proteomes" id="UP000697710">
    <property type="component" value="Unassembled WGS sequence"/>
</dbReference>
<keyword evidence="2" id="KW-0472">Membrane</keyword>
<keyword evidence="2" id="KW-0812">Transmembrane</keyword>
<sequence length="226" mass="24983">MAASRNLGYTAAGLVAGIVFLVFLVGMRVPLLLSIATGTAAFLASILLFVPREKKGVAIAVHEVPPEAVARVLAEGKEKVKAIRSLGKKIGNRSLQSPIESICRRMEQIYENFERDPKDIKTAGQFLSYYTDTTVRIIERYIELSGHDVADRDIQSTLTKVESILGQIDRAFEKQLAKLLRDDALDLESEIRLLEKTLEAEGLAPGRRRDEPPPLPDQQGGSTWAR</sequence>
<organism evidence="3 4">
    <name type="scientific">Eiseniibacteriota bacterium</name>
    <dbReference type="NCBI Taxonomy" id="2212470"/>
    <lineage>
        <taxon>Bacteria</taxon>
        <taxon>Candidatus Eiseniibacteriota</taxon>
    </lineage>
</organism>
<dbReference type="InterPro" id="IPR018770">
    <property type="entry name" value="ChloroindolylP_hydrolase"/>
</dbReference>
<keyword evidence="2" id="KW-1133">Transmembrane helix</keyword>
<dbReference type="EMBL" id="JAGQHR010000175">
    <property type="protein sequence ID" value="MCA9727485.1"/>
    <property type="molecule type" value="Genomic_DNA"/>
</dbReference>
<evidence type="ECO:0000256" key="1">
    <source>
        <dbReference type="SAM" id="MobiDB-lite"/>
    </source>
</evidence>
<gene>
    <name evidence="3" type="ORF">KC729_07365</name>
</gene>
<reference evidence="3" key="2">
    <citation type="journal article" date="2021" name="Microbiome">
        <title>Successional dynamics and alternative stable states in a saline activated sludge microbial community over 9 years.</title>
        <authorList>
            <person name="Wang Y."/>
            <person name="Ye J."/>
            <person name="Ju F."/>
            <person name="Liu L."/>
            <person name="Boyd J.A."/>
            <person name="Deng Y."/>
            <person name="Parks D.H."/>
            <person name="Jiang X."/>
            <person name="Yin X."/>
            <person name="Woodcroft B.J."/>
            <person name="Tyson G.W."/>
            <person name="Hugenholtz P."/>
            <person name="Polz M.F."/>
            <person name="Zhang T."/>
        </authorList>
    </citation>
    <scope>NUCLEOTIDE SEQUENCE</scope>
    <source>
        <strain evidence="3">HKST-UBA01</strain>
    </source>
</reference>
<reference evidence="3" key="1">
    <citation type="submission" date="2020-04" db="EMBL/GenBank/DDBJ databases">
        <authorList>
            <person name="Zhang T."/>
        </authorList>
    </citation>
    <scope>NUCLEOTIDE SEQUENCE</scope>
    <source>
        <strain evidence="3">HKST-UBA01</strain>
    </source>
</reference>
<dbReference type="AlphaFoldDB" id="A0A956LX92"/>
<feature type="region of interest" description="Disordered" evidence="1">
    <location>
        <begin position="202"/>
        <end position="226"/>
    </location>
</feature>
<proteinExistence type="predicted"/>
<evidence type="ECO:0000313" key="4">
    <source>
        <dbReference type="Proteomes" id="UP000697710"/>
    </source>
</evidence>
<feature type="transmembrane region" description="Helical" evidence="2">
    <location>
        <begin position="31"/>
        <end position="50"/>
    </location>
</feature>
<name>A0A956LX92_UNCEI</name>
<evidence type="ECO:0000313" key="3">
    <source>
        <dbReference type="EMBL" id="MCA9727485.1"/>
    </source>
</evidence>
<protein>
    <submittedName>
        <fullName evidence="3">5-bromo-4-chloroindolyl phosphate hydrolysis family protein</fullName>
    </submittedName>
</protein>
<evidence type="ECO:0000256" key="2">
    <source>
        <dbReference type="SAM" id="Phobius"/>
    </source>
</evidence>
<accession>A0A956LX92</accession>